<keyword evidence="10" id="KW-1185">Reference proteome</keyword>
<feature type="transmembrane region" description="Helical" evidence="6">
    <location>
        <begin position="110"/>
        <end position="133"/>
    </location>
</feature>
<dbReference type="Gene3D" id="1.20.1420.30">
    <property type="entry name" value="NCX, central ion-binding region"/>
    <property type="match status" value="2"/>
</dbReference>
<evidence type="ECO:0000313" key="10">
    <source>
        <dbReference type="Proteomes" id="UP000332933"/>
    </source>
</evidence>
<evidence type="ECO:0000313" key="8">
    <source>
        <dbReference type="EMBL" id="KAF0697620.1"/>
    </source>
</evidence>
<protein>
    <submittedName>
        <fullName evidence="9">Aste57867_11710 protein</fullName>
    </submittedName>
</protein>
<feature type="transmembrane region" description="Helical" evidence="6">
    <location>
        <begin position="522"/>
        <end position="542"/>
    </location>
</feature>
<organism evidence="9 10">
    <name type="scientific">Aphanomyces stellatus</name>
    <dbReference type="NCBI Taxonomy" id="120398"/>
    <lineage>
        <taxon>Eukaryota</taxon>
        <taxon>Sar</taxon>
        <taxon>Stramenopiles</taxon>
        <taxon>Oomycota</taxon>
        <taxon>Saprolegniomycetes</taxon>
        <taxon>Saprolegniales</taxon>
        <taxon>Verrucalvaceae</taxon>
        <taxon>Aphanomyces</taxon>
    </lineage>
</organism>
<feature type="transmembrane region" description="Helical" evidence="6">
    <location>
        <begin position="420"/>
        <end position="438"/>
    </location>
</feature>
<dbReference type="InterPro" id="IPR004837">
    <property type="entry name" value="NaCa_Exmemb"/>
</dbReference>
<dbReference type="InterPro" id="IPR051359">
    <property type="entry name" value="CaCA_antiporter"/>
</dbReference>
<keyword evidence="4 6" id="KW-1133">Transmembrane helix</keyword>
<evidence type="ECO:0000256" key="1">
    <source>
        <dbReference type="ARBA" id="ARBA00004141"/>
    </source>
</evidence>
<feature type="domain" description="Sodium/calcium exchanger membrane region" evidence="7">
    <location>
        <begin position="46"/>
        <end position="187"/>
    </location>
</feature>
<evidence type="ECO:0000256" key="5">
    <source>
        <dbReference type="ARBA" id="ARBA00023136"/>
    </source>
</evidence>
<dbReference type="EMBL" id="VJMH01005300">
    <property type="protein sequence ID" value="KAF0697620.1"/>
    <property type="molecule type" value="Genomic_DNA"/>
</dbReference>
<dbReference type="GO" id="GO:0016020">
    <property type="term" value="C:membrane"/>
    <property type="evidence" value="ECO:0007669"/>
    <property type="project" value="UniProtKB-SubCell"/>
</dbReference>
<dbReference type="PANTHER" id="PTHR12266">
    <property type="entry name" value="NA+/CA2+ K+ INDEPENDENT EXCHANGER"/>
    <property type="match status" value="1"/>
</dbReference>
<reference evidence="9 10" key="1">
    <citation type="submission" date="2019-03" db="EMBL/GenBank/DDBJ databases">
        <authorList>
            <person name="Gaulin E."/>
            <person name="Dumas B."/>
        </authorList>
    </citation>
    <scope>NUCLEOTIDE SEQUENCE [LARGE SCALE GENOMIC DNA]</scope>
    <source>
        <strain evidence="9">CBS 568.67</strain>
    </source>
</reference>
<evidence type="ECO:0000256" key="6">
    <source>
        <dbReference type="SAM" id="Phobius"/>
    </source>
</evidence>
<feature type="transmembrane region" description="Helical" evidence="6">
    <location>
        <begin position="554"/>
        <end position="576"/>
    </location>
</feature>
<dbReference type="EMBL" id="CAADRA010005321">
    <property type="protein sequence ID" value="VFT88567.1"/>
    <property type="molecule type" value="Genomic_DNA"/>
</dbReference>
<feature type="transmembrane region" description="Helical" evidence="6">
    <location>
        <begin position="389"/>
        <end position="408"/>
    </location>
</feature>
<dbReference type="Proteomes" id="UP000332933">
    <property type="component" value="Unassembled WGS sequence"/>
</dbReference>
<dbReference type="AlphaFoldDB" id="A0A485KTR8"/>
<feature type="domain" description="Sodium/calcium exchanger membrane region" evidence="7">
    <location>
        <begin position="423"/>
        <end position="571"/>
    </location>
</feature>
<sequence>MDLVPTPSVACATLASANSSSLVDYNYIARCVLSRWPPAAAIVFLVIVLLFLLHLLSSTATDFFSPSLQDIVHTYNIPPDLAGVTLLSFGNSSPDVFSNIAAVASASPKIGIALLLGGGLFVTTVVVAAVGLVAPRHTPLDPLSFVRDIGFYCLGLLYLYAVVTHEVVNVIHAVCFLAIYLLYIGVVVAVQTYRKSTPHETLDGDVINGPPSTIHLAQPASPTRAGSLSRKRSMDSSFILQVMPDDMQSTSSVAKGAFAARRLSHRCSTEITPLLLTRSAPALGALRPSFIQAILSSPAGAQMWTRSYVPPAKEADVVLAAPRHPLLAFCRLAWSPFHLALTLARRATIPLLDPDSWHKDLASVNPLCSVLFVVSTRFGWSSAVDMSCWLALVAVVGGGGGVFVLTSSSPVAPPTGWHRVPYLLLAFAMSLVWIMTIAQELVAVLDVLGDMLSISQPVLGVTVLAWGNSIGDLVANVSIARDGFPSMALAGCFASPMFALLVGVGLAWMIGTLRMDVVALGHPTPVVAITFWFLVASLLINFGSVAANGFRYNTLVCVGLLALYALYALVVCYVLVMVDDSKN</sequence>
<evidence type="ECO:0000256" key="2">
    <source>
        <dbReference type="ARBA" id="ARBA00022448"/>
    </source>
</evidence>
<comment type="subcellular location">
    <subcellularLocation>
        <location evidence="1">Membrane</location>
        <topology evidence="1">Multi-pass membrane protein</topology>
    </subcellularLocation>
</comment>
<evidence type="ECO:0000313" key="9">
    <source>
        <dbReference type="EMBL" id="VFT88567.1"/>
    </source>
</evidence>
<proteinExistence type="predicted"/>
<dbReference type="GO" id="GO:0008324">
    <property type="term" value="F:monoatomic cation transmembrane transporter activity"/>
    <property type="evidence" value="ECO:0007669"/>
    <property type="project" value="TreeGrafter"/>
</dbReference>
<feature type="transmembrane region" description="Helical" evidence="6">
    <location>
        <begin position="36"/>
        <end position="56"/>
    </location>
</feature>
<feature type="transmembrane region" description="Helical" evidence="6">
    <location>
        <begin position="169"/>
        <end position="190"/>
    </location>
</feature>
<feature type="transmembrane region" description="Helical" evidence="6">
    <location>
        <begin position="145"/>
        <end position="163"/>
    </location>
</feature>
<keyword evidence="3 6" id="KW-0812">Transmembrane</keyword>
<dbReference type="Pfam" id="PF01699">
    <property type="entry name" value="Na_Ca_ex"/>
    <property type="match status" value="2"/>
</dbReference>
<keyword evidence="5 6" id="KW-0472">Membrane</keyword>
<feature type="transmembrane region" description="Helical" evidence="6">
    <location>
        <begin position="487"/>
        <end position="510"/>
    </location>
</feature>
<dbReference type="OrthoDB" id="407410at2759"/>
<evidence type="ECO:0000256" key="3">
    <source>
        <dbReference type="ARBA" id="ARBA00022692"/>
    </source>
</evidence>
<evidence type="ECO:0000256" key="4">
    <source>
        <dbReference type="ARBA" id="ARBA00022989"/>
    </source>
</evidence>
<evidence type="ECO:0000259" key="7">
    <source>
        <dbReference type="Pfam" id="PF01699"/>
    </source>
</evidence>
<keyword evidence="2" id="KW-0813">Transport</keyword>
<name>A0A485KTR8_9STRA</name>
<gene>
    <name evidence="9" type="primary">Aste57867_11710</name>
    <name evidence="8" type="ORF">As57867_011667</name>
    <name evidence="9" type="ORF">ASTE57867_11710</name>
</gene>
<dbReference type="PANTHER" id="PTHR12266:SF0">
    <property type="entry name" value="MITOCHONDRIAL SODIUM_CALCIUM EXCHANGER PROTEIN"/>
    <property type="match status" value="1"/>
</dbReference>
<reference evidence="8" key="2">
    <citation type="submission" date="2019-06" db="EMBL/GenBank/DDBJ databases">
        <title>Genomics analysis of Aphanomyces spp. identifies a new class of oomycete effector associated with host adaptation.</title>
        <authorList>
            <person name="Gaulin E."/>
        </authorList>
    </citation>
    <scope>NUCLEOTIDE SEQUENCE</scope>
    <source>
        <strain evidence="8">CBS 578.67</strain>
    </source>
</reference>
<dbReference type="InterPro" id="IPR044880">
    <property type="entry name" value="NCX_ion-bd_dom_sf"/>
</dbReference>
<accession>A0A485KTR8</accession>